<sequence length="110" mass="11689">MGILMKMRENRAIKSIARNLPPFLVSGYGGHEVYTPGQVAKAMEEIGCDTSFIDYAYAMFCSEEDFETVSEGDYQSLQSEFNEVCSEGGGLFSSSDASIGDAGGDSGGGD</sequence>
<dbReference type="InterPro" id="IPR046689">
    <property type="entry name" value="DUF6559"/>
</dbReference>
<evidence type="ECO:0000313" key="2">
    <source>
        <dbReference type="EMBL" id="MBB6523633.1"/>
    </source>
</evidence>
<dbReference type="EMBL" id="JACHHT010000004">
    <property type="protein sequence ID" value="MBB6523633.1"/>
    <property type="molecule type" value="Genomic_DNA"/>
</dbReference>
<evidence type="ECO:0000256" key="1">
    <source>
        <dbReference type="SAM" id="MobiDB-lite"/>
    </source>
</evidence>
<accession>A0A7X0JWQ6</accession>
<name>A0A7X0JWQ6_9GAMM</name>
<reference evidence="2 3" key="1">
    <citation type="submission" date="2020-08" db="EMBL/GenBank/DDBJ databases">
        <title>Genomic Encyclopedia of Type Strains, Phase IV (KMG-IV): sequencing the most valuable type-strain genomes for metagenomic binning, comparative biology and taxonomic classification.</title>
        <authorList>
            <person name="Goeker M."/>
        </authorList>
    </citation>
    <scope>NUCLEOTIDE SEQUENCE [LARGE SCALE GENOMIC DNA]</scope>
    <source>
        <strain evidence="2 3">DSM 22368</strain>
    </source>
</reference>
<dbReference type="Proteomes" id="UP000528457">
    <property type="component" value="Unassembled WGS sequence"/>
</dbReference>
<dbReference type="InParanoid" id="A0A7X0JWQ6"/>
<evidence type="ECO:0000313" key="3">
    <source>
        <dbReference type="Proteomes" id="UP000528457"/>
    </source>
</evidence>
<gene>
    <name evidence="2" type="ORF">HNR48_003947</name>
</gene>
<feature type="compositionally biased region" description="Gly residues" evidence="1">
    <location>
        <begin position="101"/>
        <end position="110"/>
    </location>
</feature>
<dbReference type="Pfam" id="PF20196">
    <property type="entry name" value="DUF6559"/>
    <property type="match status" value="1"/>
</dbReference>
<comment type="caution">
    <text evidence="2">The sequence shown here is derived from an EMBL/GenBank/DDBJ whole genome shotgun (WGS) entry which is preliminary data.</text>
</comment>
<protein>
    <submittedName>
        <fullName evidence="2">Uncharacterized protein</fullName>
    </submittedName>
</protein>
<dbReference type="AlphaFoldDB" id="A0A7X0JWQ6"/>
<feature type="region of interest" description="Disordered" evidence="1">
    <location>
        <begin position="91"/>
        <end position="110"/>
    </location>
</feature>
<proteinExistence type="predicted"/>
<dbReference type="RefSeq" id="WP_166843356.1">
    <property type="nucleotide sequence ID" value="NZ_JAAONY010000004.1"/>
</dbReference>
<keyword evidence="3" id="KW-1185">Reference proteome</keyword>
<organism evidence="2 3">
    <name type="scientific">Pseudoteredinibacter isoporae</name>
    <dbReference type="NCBI Taxonomy" id="570281"/>
    <lineage>
        <taxon>Bacteria</taxon>
        <taxon>Pseudomonadati</taxon>
        <taxon>Pseudomonadota</taxon>
        <taxon>Gammaproteobacteria</taxon>
        <taxon>Cellvibrionales</taxon>
        <taxon>Cellvibrionaceae</taxon>
        <taxon>Pseudoteredinibacter</taxon>
    </lineage>
</organism>